<sequence length="146" mass="16441">MKKAVKLLFVLSLFSLFATSCKKDKDDQSSIVGKWGLFEETVKTYLNGNLSNSSTEPVNSTNKELYYTLEFKADGKYVIEYIDEAPESGSYRIEGAKAYIKGDGQTSKKALDWSVNNNELTITIIDESAGQGSNFRKEYISKYKKK</sequence>
<reference evidence="4" key="1">
    <citation type="submission" date="2015-01" db="EMBL/GenBank/DDBJ databases">
        <title>Flavisolibacter sp./LCS9/ whole genome sequencing.</title>
        <authorList>
            <person name="Kim M.K."/>
            <person name="Srinivasan S."/>
            <person name="Lee J.-J."/>
        </authorList>
    </citation>
    <scope>NUCLEOTIDE SEQUENCE [LARGE SCALE GENOMIC DNA]</scope>
    <source>
        <strain evidence="4">LCS9</strain>
    </source>
</reference>
<evidence type="ECO:0000256" key="1">
    <source>
        <dbReference type="SAM" id="SignalP"/>
    </source>
</evidence>
<reference evidence="3 4" key="2">
    <citation type="journal article" date="2016" name="Int. J. Syst. Evol. Microbiol.">
        <title>Flavisolibacter tropicus sp. nov., isolated from tropical soil.</title>
        <authorList>
            <person name="Lee J.J."/>
            <person name="Kang M.S."/>
            <person name="Kim G.S."/>
            <person name="Lee C.S."/>
            <person name="Lim S."/>
            <person name="Lee J."/>
            <person name="Roh S.H."/>
            <person name="Kang H."/>
            <person name="Ha J.M."/>
            <person name="Bae S."/>
            <person name="Jung H.Y."/>
            <person name="Kim M.K."/>
        </authorList>
    </citation>
    <scope>NUCLEOTIDE SEQUENCE [LARGE SCALE GENOMIC DNA]</scope>
    <source>
        <strain evidence="3 4">LCS9</strain>
    </source>
</reference>
<protein>
    <recommendedName>
        <fullName evidence="2">Lipocalin-like domain-containing protein</fullName>
    </recommendedName>
</protein>
<evidence type="ECO:0000259" key="2">
    <source>
        <dbReference type="Pfam" id="PF13648"/>
    </source>
</evidence>
<dbReference type="InterPro" id="IPR024311">
    <property type="entry name" value="Lipocalin-like"/>
</dbReference>
<dbReference type="KEGG" id="fla:SY85_22495"/>
<name>A0A172U0T1_9BACT</name>
<dbReference type="Pfam" id="PF13648">
    <property type="entry name" value="Lipocalin_4"/>
    <property type="match status" value="1"/>
</dbReference>
<dbReference type="Proteomes" id="UP000077177">
    <property type="component" value="Chromosome"/>
</dbReference>
<dbReference type="RefSeq" id="WP_066407997.1">
    <property type="nucleotide sequence ID" value="NZ_CP011390.1"/>
</dbReference>
<accession>A0A172U0T1</accession>
<keyword evidence="1" id="KW-0732">Signal</keyword>
<keyword evidence="4" id="KW-1185">Reference proteome</keyword>
<dbReference type="AlphaFoldDB" id="A0A172U0T1"/>
<evidence type="ECO:0000313" key="3">
    <source>
        <dbReference type="EMBL" id="ANE52832.1"/>
    </source>
</evidence>
<dbReference type="PROSITE" id="PS51257">
    <property type="entry name" value="PROKAR_LIPOPROTEIN"/>
    <property type="match status" value="1"/>
</dbReference>
<proteinExistence type="predicted"/>
<feature type="signal peptide" evidence="1">
    <location>
        <begin position="1"/>
        <end position="22"/>
    </location>
</feature>
<dbReference type="OrthoDB" id="799707at2"/>
<feature type="domain" description="Lipocalin-like" evidence="2">
    <location>
        <begin position="31"/>
        <end position="122"/>
    </location>
</feature>
<organism evidence="3 4">
    <name type="scientific">Flavisolibacter tropicus</name>
    <dbReference type="NCBI Taxonomy" id="1492898"/>
    <lineage>
        <taxon>Bacteria</taxon>
        <taxon>Pseudomonadati</taxon>
        <taxon>Bacteroidota</taxon>
        <taxon>Chitinophagia</taxon>
        <taxon>Chitinophagales</taxon>
        <taxon>Chitinophagaceae</taxon>
        <taxon>Flavisolibacter</taxon>
    </lineage>
</organism>
<gene>
    <name evidence="3" type="ORF">SY85_22495</name>
</gene>
<evidence type="ECO:0000313" key="4">
    <source>
        <dbReference type="Proteomes" id="UP000077177"/>
    </source>
</evidence>
<dbReference type="EMBL" id="CP011390">
    <property type="protein sequence ID" value="ANE52832.1"/>
    <property type="molecule type" value="Genomic_DNA"/>
</dbReference>
<feature type="chain" id="PRO_5008001527" description="Lipocalin-like domain-containing protein" evidence="1">
    <location>
        <begin position="23"/>
        <end position="146"/>
    </location>
</feature>